<dbReference type="EMBL" id="JAMYWC010000001">
    <property type="protein sequence ID" value="MCP1171403.1"/>
    <property type="molecule type" value="Genomic_DNA"/>
</dbReference>
<dbReference type="AlphaFoldDB" id="A0AA42BGV5"/>
<dbReference type="InterPro" id="IPR050789">
    <property type="entry name" value="Diverse_Enzym_Activities"/>
</dbReference>
<accession>A0AA42BGV5</accession>
<dbReference type="PANTHER" id="PTHR43283">
    <property type="entry name" value="BETA-LACTAMASE-RELATED"/>
    <property type="match status" value="1"/>
</dbReference>
<dbReference type="Gene3D" id="3.40.710.10">
    <property type="entry name" value="DD-peptidase/beta-lactamase superfamily"/>
    <property type="match status" value="1"/>
</dbReference>
<dbReference type="Pfam" id="PF00144">
    <property type="entry name" value="Beta-lactamase"/>
    <property type="match status" value="1"/>
</dbReference>
<dbReference type="RefSeq" id="WP_253535292.1">
    <property type="nucleotide sequence ID" value="NZ_JAMYWC010000001.1"/>
</dbReference>
<dbReference type="PANTHER" id="PTHR43283:SF7">
    <property type="entry name" value="BETA-LACTAMASE-RELATED DOMAIN-CONTAINING PROTEIN"/>
    <property type="match status" value="1"/>
</dbReference>
<proteinExistence type="predicted"/>
<organism evidence="3 4">
    <name type="scientific">Ralstonia chuxiongensis</name>
    <dbReference type="NCBI Taxonomy" id="2957504"/>
    <lineage>
        <taxon>Bacteria</taxon>
        <taxon>Pseudomonadati</taxon>
        <taxon>Pseudomonadota</taxon>
        <taxon>Betaproteobacteria</taxon>
        <taxon>Burkholderiales</taxon>
        <taxon>Burkholderiaceae</taxon>
        <taxon>Ralstonia</taxon>
    </lineage>
</organism>
<name>A0AA42BGV5_9RALS</name>
<dbReference type="SUPFAM" id="SSF56601">
    <property type="entry name" value="beta-lactamase/transpeptidase-like"/>
    <property type="match status" value="1"/>
</dbReference>
<evidence type="ECO:0000313" key="3">
    <source>
        <dbReference type="EMBL" id="MCP1171403.1"/>
    </source>
</evidence>
<evidence type="ECO:0000313" key="4">
    <source>
        <dbReference type="Proteomes" id="UP001162793"/>
    </source>
</evidence>
<keyword evidence="1" id="KW-0732">Signal</keyword>
<keyword evidence="4" id="KW-1185">Reference proteome</keyword>
<evidence type="ECO:0000259" key="2">
    <source>
        <dbReference type="Pfam" id="PF00144"/>
    </source>
</evidence>
<comment type="caution">
    <text evidence="3">The sequence shown here is derived from an EMBL/GenBank/DDBJ whole genome shotgun (WGS) entry which is preliminary data.</text>
</comment>
<dbReference type="InterPro" id="IPR012338">
    <property type="entry name" value="Beta-lactam/transpept-like"/>
</dbReference>
<dbReference type="InterPro" id="IPR001466">
    <property type="entry name" value="Beta-lactam-related"/>
</dbReference>
<reference evidence="4" key="1">
    <citation type="journal article" date="2023" name="Front. Microbiol.">
        <title>Ralstonia chuxiongensis sp. nov., Ralstonia mojiangensis sp. nov., and Ralstonia soli sp. nov., isolated from tobacco fields, are three novel species in the family Burkholderiaceae.</title>
        <authorList>
            <person name="Lu C.H."/>
            <person name="Zhang Y.Y."/>
            <person name="Jiang N."/>
            <person name="Chen W."/>
            <person name="Shao X."/>
            <person name="Zhao Z.M."/>
            <person name="Lu W.L."/>
            <person name="Hu X."/>
            <person name="Xi Y.X."/>
            <person name="Zou S.Y."/>
            <person name="Wei Q.J."/>
            <person name="Lin Z.L."/>
            <person name="Gong L."/>
            <person name="Gai X.T."/>
            <person name="Zhang L.Q."/>
            <person name="Li J.Y."/>
            <person name="Jin Y."/>
            <person name="Xia Z.Y."/>
        </authorList>
    </citation>
    <scope>NUCLEOTIDE SEQUENCE [LARGE SCALE GENOMIC DNA]</scope>
    <source>
        <strain evidence="4">21YRMH01-3</strain>
    </source>
</reference>
<evidence type="ECO:0000256" key="1">
    <source>
        <dbReference type="SAM" id="SignalP"/>
    </source>
</evidence>
<gene>
    <name evidence="3" type="ORF">NKG59_03480</name>
</gene>
<dbReference type="Proteomes" id="UP001162793">
    <property type="component" value="Unassembled WGS sequence"/>
</dbReference>
<protein>
    <submittedName>
        <fullName evidence="3">Beta-lactamase family protein</fullName>
    </submittedName>
</protein>
<sequence length="380" mass="41613">MTLRLRSIGIALALVCAVGGAQAAPCDAPAQLNDGWQTEADPAAAGFDSGRLCTVLRSVADADINFHSLLVVRHGHLVAEVYHAGKDERVKDLFRTTRTFDASTLHDIRSISKSVTSLLWGIAQGQGKMPPLDTPVLSLFPGLADLNRDGREAITLSQMLSMSSGLAWNEWRATSFLNNDEFGLFWHTSQAHYVFDRPMAAPAGTQFNYNGGNTAVLAQLLAERVGTSLPEYARKQLFEPLGITDWEWVDDYRGRPLAFAGVRLRPRDLARIGQLVLQHGQWNGRQLVPAEWIAESTRPHIDTGMGLQYGYQWWLGKVAAGGTEQAWIGGIGNGGQRLWIVPGLDMVIVTTAGDYNQPASWKQAETLLDQVMTAVQPAPR</sequence>
<feature type="chain" id="PRO_5041361588" evidence="1">
    <location>
        <begin position="24"/>
        <end position="380"/>
    </location>
</feature>
<feature type="signal peptide" evidence="1">
    <location>
        <begin position="1"/>
        <end position="23"/>
    </location>
</feature>
<feature type="domain" description="Beta-lactamase-related" evidence="2">
    <location>
        <begin position="68"/>
        <end position="351"/>
    </location>
</feature>